<dbReference type="GO" id="GO:0071949">
    <property type="term" value="F:FAD binding"/>
    <property type="evidence" value="ECO:0007669"/>
    <property type="project" value="InterPro"/>
</dbReference>
<keyword evidence="3" id="KW-1185">Reference proteome</keyword>
<dbReference type="EMBL" id="LRPC01000001">
    <property type="protein sequence ID" value="KYG78023.1"/>
    <property type="molecule type" value="Genomic_DNA"/>
</dbReference>
<accession>A0A150XH28</accession>
<dbReference type="SUPFAM" id="SSF51905">
    <property type="entry name" value="FAD/NAD(P)-binding domain"/>
    <property type="match status" value="1"/>
</dbReference>
<reference evidence="2 3" key="1">
    <citation type="submission" date="2016-01" db="EMBL/GenBank/DDBJ databases">
        <title>Genome sequencing of Roseivirga spongicola UST030701-084.</title>
        <authorList>
            <person name="Selvaratnam C."/>
            <person name="Thevarajoo S."/>
            <person name="Goh K.M."/>
            <person name="Ee R."/>
            <person name="Chan K.-G."/>
            <person name="Chong C.S."/>
        </authorList>
    </citation>
    <scope>NUCLEOTIDE SEQUENCE [LARGE SCALE GENOMIC DNA]</scope>
    <source>
        <strain evidence="2 3">UST030701-084</strain>
    </source>
</reference>
<gene>
    <name evidence="2" type="ORF">AWW68_04445</name>
</gene>
<evidence type="ECO:0000259" key="1">
    <source>
        <dbReference type="Pfam" id="PF01494"/>
    </source>
</evidence>
<feature type="domain" description="FAD-binding" evidence="1">
    <location>
        <begin position="96"/>
        <end position="295"/>
    </location>
</feature>
<protein>
    <submittedName>
        <fullName evidence="2">FAD-dependent oxidoreductase</fullName>
    </submittedName>
</protein>
<comment type="caution">
    <text evidence="2">The sequence shown here is derived from an EMBL/GenBank/DDBJ whole genome shotgun (WGS) entry which is preliminary data.</text>
</comment>
<dbReference type="PANTHER" id="PTHR42685">
    <property type="entry name" value="GERANYLGERANYL DIPHOSPHATE REDUCTASE"/>
    <property type="match status" value="1"/>
</dbReference>
<organism evidence="2 3">
    <name type="scientific">Roseivirga spongicola</name>
    <dbReference type="NCBI Taxonomy" id="333140"/>
    <lineage>
        <taxon>Bacteria</taxon>
        <taxon>Pseudomonadati</taxon>
        <taxon>Bacteroidota</taxon>
        <taxon>Cytophagia</taxon>
        <taxon>Cytophagales</taxon>
        <taxon>Roseivirgaceae</taxon>
        <taxon>Roseivirga</taxon>
    </lineage>
</organism>
<evidence type="ECO:0000313" key="2">
    <source>
        <dbReference type="EMBL" id="KYG78023.1"/>
    </source>
</evidence>
<dbReference type="PANTHER" id="PTHR42685:SF22">
    <property type="entry name" value="CONDITIONED MEDIUM FACTOR RECEPTOR 1"/>
    <property type="match status" value="1"/>
</dbReference>
<name>A0A150XH28_9BACT</name>
<proteinExistence type="predicted"/>
<dbReference type="STRING" id="333140.AWW68_04445"/>
<dbReference type="RefSeq" id="WP_068217024.1">
    <property type="nucleotide sequence ID" value="NZ_CP139724.1"/>
</dbReference>
<evidence type="ECO:0000313" key="3">
    <source>
        <dbReference type="Proteomes" id="UP000075606"/>
    </source>
</evidence>
<dbReference type="InterPro" id="IPR050407">
    <property type="entry name" value="Geranylgeranyl_reductase"/>
</dbReference>
<dbReference type="InterPro" id="IPR002938">
    <property type="entry name" value="FAD-bd"/>
</dbReference>
<dbReference type="Proteomes" id="UP000075606">
    <property type="component" value="Unassembled WGS sequence"/>
</dbReference>
<dbReference type="Pfam" id="PF01494">
    <property type="entry name" value="FAD_binding_3"/>
    <property type="match status" value="1"/>
</dbReference>
<dbReference type="InterPro" id="IPR036188">
    <property type="entry name" value="FAD/NAD-bd_sf"/>
</dbReference>
<dbReference type="Pfam" id="PF13450">
    <property type="entry name" value="NAD_binding_8"/>
    <property type="match status" value="1"/>
</dbReference>
<dbReference type="Gene3D" id="3.50.50.60">
    <property type="entry name" value="FAD/NAD(P)-binding domain"/>
    <property type="match status" value="1"/>
</dbReference>
<dbReference type="PRINTS" id="PR00420">
    <property type="entry name" value="RNGMNOXGNASE"/>
</dbReference>
<dbReference type="AlphaFoldDB" id="A0A150XH28"/>
<sequence>MKEIIVVGGGLAGLISSIELAQSGYLVTLFEKKKYPFHRVCGEYISNEVAPYFSANQLLPDLELPQIQQFELSSIRGKSLQMPLDLGGFGLSRFALDQHLVNKASALGVQVHEQTTILSCVFSGGKFLIETSIGRQFESDLVIGAYGKNSILDKKLSREFTSKRSPFLGVKYHVKTDAPKNTVSLHNFEGGYCGFSAIEDGKYNLCYLGSRSVLKKYGSIAEMEENVLCKNPQLRHLFKNSDFLFDKPEVINEFSFAPKKLIENHILMAGDAAGLITPLCGNGMAMAIHSGKILADLIKVYWAGDSLKRTELENAYLNEWNSLFKKRLWVGRQTQKLFGTKFSSELAVGLVQSVRPLAKRIMKNTHGEPFQ</sequence>